<name>A0A8H7W7Z1_9HELO</name>
<evidence type="ECO:0000313" key="2">
    <source>
        <dbReference type="EMBL" id="KAG4418692.1"/>
    </source>
</evidence>
<feature type="compositionally biased region" description="Polar residues" evidence="1">
    <location>
        <begin position="69"/>
        <end position="80"/>
    </location>
</feature>
<feature type="compositionally biased region" description="Basic and acidic residues" evidence="1">
    <location>
        <begin position="93"/>
        <end position="107"/>
    </location>
</feature>
<dbReference type="OrthoDB" id="3539716at2759"/>
<dbReference type="AlphaFoldDB" id="A0A8H7W7Z1"/>
<evidence type="ECO:0000313" key="3">
    <source>
        <dbReference type="Proteomes" id="UP000664132"/>
    </source>
</evidence>
<gene>
    <name evidence="2" type="ORF">IFR04_008137</name>
</gene>
<feature type="compositionally biased region" description="Polar residues" evidence="1">
    <location>
        <begin position="37"/>
        <end position="62"/>
    </location>
</feature>
<reference evidence="2" key="1">
    <citation type="submission" date="2021-02" db="EMBL/GenBank/DDBJ databases">
        <title>Genome sequence Cadophora malorum strain M34.</title>
        <authorList>
            <person name="Stefanovic E."/>
            <person name="Vu D."/>
            <person name="Scully C."/>
            <person name="Dijksterhuis J."/>
            <person name="Roader J."/>
            <person name="Houbraken J."/>
        </authorList>
    </citation>
    <scope>NUCLEOTIDE SEQUENCE</scope>
    <source>
        <strain evidence="2">M34</strain>
    </source>
</reference>
<feature type="compositionally biased region" description="Polar residues" evidence="1">
    <location>
        <begin position="112"/>
        <end position="146"/>
    </location>
</feature>
<evidence type="ECO:0000256" key="1">
    <source>
        <dbReference type="SAM" id="MobiDB-lite"/>
    </source>
</evidence>
<keyword evidence="3" id="KW-1185">Reference proteome</keyword>
<sequence>MSPQSNSSSMGAQNGSVYDYSSSYPNSTGDSRYPPQRQLSDPSAATYNRQHRNAPNSESSYTRQRDTSTEYYTSAQTNSGPHYFPTYDQETPQYDHELAVDDDHQNNDPDTETLTYGGLTQQVPAQNQTHQSHQDNRPNGTQSPTTERWRNEQSPEERFRLGLSRCPTAEEQRLAYEEAEDEESRRGQ</sequence>
<dbReference type="Proteomes" id="UP000664132">
    <property type="component" value="Unassembled WGS sequence"/>
</dbReference>
<organism evidence="2 3">
    <name type="scientific">Cadophora malorum</name>
    <dbReference type="NCBI Taxonomy" id="108018"/>
    <lineage>
        <taxon>Eukaryota</taxon>
        <taxon>Fungi</taxon>
        <taxon>Dikarya</taxon>
        <taxon>Ascomycota</taxon>
        <taxon>Pezizomycotina</taxon>
        <taxon>Leotiomycetes</taxon>
        <taxon>Helotiales</taxon>
        <taxon>Ploettnerulaceae</taxon>
        <taxon>Cadophora</taxon>
    </lineage>
</organism>
<feature type="compositionally biased region" description="Basic and acidic residues" evidence="1">
    <location>
        <begin position="147"/>
        <end position="160"/>
    </location>
</feature>
<comment type="caution">
    <text evidence="2">The sequence shown here is derived from an EMBL/GenBank/DDBJ whole genome shotgun (WGS) entry which is preliminary data.</text>
</comment>
<protein>
    <submittedName>
        <fullName evidence="2">Uncharacterized protein</fullName>
    </submittedName>
</protein>
<dbReference type="EMBL" id="JAFJYH010000122">
    <property type="protein sequence ID" value="KAG4418692.1"/>
    <property type="molecule type" value="Genomic_DNA"/>
</dbReference>
<feature type="compositionally biased region" description="Polar residues" evidence="1">
    <location>
        <begin position="1"/>
        <end position="30"/>
    </location>
</feature>
<accession>A0A8H7W7Z1</accession>
<proteinExistence type="predicted"/>
<feature type="region of interest" description="Disordered" evidence="1">
    <location>
        <begin position="1"/>
        <end position="188"/>
    </location>
</feature>